<dbReference type="Proteomes" id="UP000231878">
    <property type="component" value="Unassembled WGS sequence"/>
</dbReference>
<dbReference type="EMBL" id="PHRB01000078">
    <property type="protein sequence ID" value="PJO61541.1"/>
    <property type="molecule type" value="Genomic_DNA"/>
</dbReference>
<evidence type="ECO:0008006" key="3">
    <source>
        <dbReference type="Google" id="ProtNLM"/>
    </source>
</evidence>
<gene>
    <name evidence="1" type="ORF">CWD88_35975</name>
</gene>
<name>A0AAX0TZ83_BURPE</name>
<reference evidence="1 2" key="1">
    <citation type="submission" date="2017-11" db="EMBL/GenBank/DDBJ databases">
        <title>Molecular characterization of Burkholderia pseudomallei and closely related isolates from Vietnam.</title>
        <authorList>
            <person name="Ustinov D.V."/>
            <person name="Antonov A.S."/>
            <person name="Avdusheva E.F."/>
            <person name="Shpak I.M."/>
            <person name="Zakharova I.B."/>
            <person name="Thi L.A."/>
            <person name="Teteryatnikova N."/>
            <person name="Lopasteyskaya Y.A."/>
            <person name="Kuzyutina J.A."/>
            <person name="Ngo T.N."/>
            <person name="Victorov D.V."/>
        </authorList>
    </citation>
    <scope>NUCLEOTIDE SEQUENCE [LARGE SCALE GENOMIC DNA]</scope>
    <source>
        <strain evidence="1 2">V1512</strain>
    </source>
</reference>
<comment type="caution">
    <text evidence="1">The sequence shown here is derived from an EMBL/GenBank/DDBJ whole genome shotgun (WGS) entry which is preliminary data.</text>
</comment>
<dbReference type="AlphaFoldDB" id="A0AAX0TZ83"/>
<protein>
    <recommendedName>
        <fullName evidence="3">Lipoprotein</fullName>
    </recommendedName>
</protein>
<evidence type="ECO:0000313" key="1">
    <source>
        <dbReference type="EMBL" id="PJO61541.1"/>
    </source>
</evidence>
<accession>A0AAX0TZ83</accession>
<evidence type="ECO:0000313" key="2">
    <source>
        <dbReference type="Proteomes" id="UP000231878"/>
    </source>
</evidence>
<sequence>MSFVPAADAASAFALAFVEPCFFSSCFALLLSCFAAEAAAGAEAAGAEACANTEAEANAIAAVATEAMIFFIVFP</sequence>
<proteinExistence type="predicted"/>
<organism evidence="1 2">
    <name type="scientific">Burkholderia pseudomallei</name>
    <name type="common">Pseudomonas pseudomallei</name>
    <dbReference type="NCBI Taxonomy" id="28450"/>
    <lineage>
        <taxon>Bacteria</taxon>
        <taxon>Pseudomonadati</taxon>
        <taxon>Pseudomonadota</taxon>
        <taxon>Betaproteobacteria</taxon>
        <taxon>Burkholderiales</taxon>
        <taxon>Burkholderiaceae</taxon>
        <taxon>Burkholderia</taxon>
        <taxon>pseudomallei group</taxon>
    </lineage>
</organism>